<sequence>MRFLDRTSVIVAGWTAAAILAVLVGVVGIGLVGSGLTSERAATVLPEDEVERALGSAPTTNPTNPKSAPASNAAKGQTFNTIGGTVVAACDRIISMAPAQGWAVHDQDQREGEFRNGRDRVEVELSCVNGAPRLEVSND</sequence>
<evidence type="ECO:0000313" key="3">
    <source>
        <dbReference type="EMBL" id="SNY73919.1"/>
    </source>
</evidence>
<evidence type="ECO:0000256" key="1">
    <source>
        <dbReference type="SAM" id="MobiDB-lite"/>
    </source>
</evidence>
<keyword evidence="2" id="KW-1133">Transmembrane helix</keyword>
<keyword evidence="2" id="KW-0472">Membrane</keyword>
<dbReference type="Proteomes" id="UP000219612">
    <property type="component" value="Unassembled WGS sequence"/>
</dbReference>
<keyword evidence="2" id="KW-0812">Transmembrane</keyword>
<evidence type="ECO:0000256" key="2">
    <source>
        <dbReference type="SAM" id="Phobius"/>
    </source>
</evidence>
<dbReference type="AlphaFoldDB" id="A0A285KMQ3"/>
<dbReference type="EMBL" id="OBDY01000049">
    <property type="protein sequence ID" value="SNY73919.1"/>
    <property type="molecule type" value="Genomic_DNA"/>
</dbReference>
<feature type="compositionally biased region" description="Polar residues" evidence="1">
    <location>
        <begin position="57"/>
        <end position="77"/>
    </location>
</feature>
<feature type="transmembrane region" description="Helical" evidence="2">
    <location>
        <begin position="12"/>
        <end position="32"/>
    </location>
</feature>
<accession>A0A285KMQ3</accession>
<evidence type="ECO:0000313" key="4">
    <source>
        <dbReference type="Proteomes" id="UP000219612"/>
    </source>
</evidence>
<gene>
    <name evidence="3" type="ORF">SAMN05421748_14930</name>
</gene>
<proteinExistence type="predicted"/>
<name>A0A285KMQ3_9ACTN</name>
<keyword evidence="4" id="KW-1185">Reference proteome</keyword>
<organism evidence="3 4">
    <name type="scientific">Paractinoplanes atraurantiacus</name>
    <dbReference type="NCBI Taxonomy" id="1036182"/>
    <lineage>
        <taxon>Bacteria</taxon>
        <taxon>Bacillati</taxon>
        <taxon>Actinomycetota</taxon>
        <taxon>Actinomycetes</taxon>
        <taxon>Micromonosporales</taxon>
        <taxon>Micromonosporaceae</taxon>
        <taxon>Paractinoplanes</taxon>
    </lineage>
</organism>
<feature type="region of interest" description="Disordered" evidence="1">
    <location>
        <begin position="50"/>
        <end position="77"/>
    </location>
</feature>
<reference evidence="3 4" key="1">
    <citation type="submission" date="2017-09" db="EMBL/GenBank/DDBJ databases">
        <authorList>
            <person name="Ehlers B."/>
            <person name="Leendertz F.H."/>
        </authorList>
    </citation>
    <scope>NUCLEOTIDE SEQUENCE [LARGE SCALE GENOMIC DNA]</scope>
    <source>
        <strain evidence="3 4">CGMCC 4.6857</strain>
    </source>
</reference>
<protein>
    <submittedName>
        <fullName evidence="3">Uncharacterized protein</fullName>
    </submittedName>
</protein>
<dbReference type="RefSeq" id="WP_179855693.1">
    <property type="nucleotide sequence ID" value="NZ_OBDY01000049.1"/>
</dbReference>